<evidence type="ECO:0000256" key="1">
    <source>
        <dbReference type="SAM" id="SignalP"/>
    </source>
</evidence>
<keyword evidence="4" id="KW-1185">Reference proteome</keyword>
<dbReference type="EMBL" id="FOQU01000001">
    <property type="protein sequence ID" value="SFH87117.1"/>
    <property type="molecule type" value="Genomic_DNA"/>
</dbReference>
<dbReference type="STRING" id="420953.SAMN05192543_101370"/>
<dbReference type="InterPro" id="IPR011051">
    <property type="entry name" value="RmlC_Cupin_sf"/>
</dbReference>
<dbReference type="PANTHER" id="PTHR38599:SF1">
    <property type="entry name" value="CUPIN DOMAIN PROTEIN (AFU_ORTHOLOGUE AFUA_3G13620)"/>
    <property type="match status" value="1"/>
</dbReference>
<proteinExistence type="predicted"/>
<dbReference type="InterPro" id="IPR013096">
    <property type="entry name" value="Cupin_2"/>
</dbReference>
<dbReference type="PROSITE" id="PS51318">
    <property type="entry name" value="TAT"/>
    <property type="match status" value="1"/>
</dbReference>
<dbReference type="OrthoDB" id="285029at2"/>
<dbReference type="Pfam" id="PF07883">
    <property type="entry name" value="Cupin_2"/>
    <property type="match status" value="1"/>
</dbReference>
<evidence type="ECO:0000313" key="4">
    <source>
        <dbReference type="Proteomes" id="UP000199548"/>
    </source>
</evidence>
<dbReference type="PANTHER" id="PTHR38599">
    <property type="entry name" value="CUPIN DOMAIN PROTEIN (AFU_ORTHOLOGUE AFUA_3G13620)"/>
    <property type="match status" value="1"/>
</dbReference>
<organism evidence="3 4">
    <name type="scientific">Paraburkholderia megapolitana</name>
    <dbReference type="NCBI Taxonomy" id="420953"/>
    <lineage>
        <taxon>Bacteria</taxon>
        <taxon>Pseudomonadati</taxon>
        <taxon>Pseudomonadota</taxon>
        <taxon>Betaproteobacteria</taxon>
        <taxon>Burkholderiales</taxon>
        <taxon>Burkholderiaceae</taxon>
        <taxon>Paraburkholderia</taxon>
    </lineage>
</organism>
<dbReference type="InterPro" id="IPR014710">
    <property type="entry name" value="RmlC-like_jellyroll"/>
</dbReference>
<dbReference type="Proteomes" id="UP000199548">
    <property type="component" value="Unassembled WGS sequence"/>
</dbReference>
<feature type="signal peptide" evidence="1">
    <location>
        <begin position="1"/>
        <end position="27"/>
    </location>
</feature>
<dbReference type="Gene3D" id="2.60.120.10">
    <property type="entry name" value="Jelly Rolls"/>
    <property type="match status" value="1"/>
</dbReference>
<dbReference type="RefSeq" id="WP_091006726.1">
    <property type="nucleotide sequence ID" value="NZ_CP041743.1"/>
</dbReference>
<keyword evidence="1" id="KW-0732">Signal</keyword>
<gene>
    <name evidence="3" type="ORF">SAMN05192543_101370</name>
</gene>
<feature type="domain" description="Cupin type-2" evidence="2">
    <location>
        <begin position="56"/>
        <end position="115"/>
    </location>
</feature>
<name>A0A1I3DK69_9BURK</name>
<dbReference type="CDD" id="cd02235">
    <property type="entry name" value="cupin_BLL4011-like"/>
    <property type="match status" value="1"/>
</dbReference>
<reference evidence="3 4" key="1">
    <citation type="submission" date="2016-10" db="EMBL/GenBank/DDBJ databases">
        <authorList>
            <person name="de Groot N.N."/>
        </authorList>
    </citation>
    <scope>NUCLEOTIDE SEQUENCE [LARGE SCALE GENOMIC DNA]</scope>
    <source>
        <strain evidence="3 4">LMG 23650</strain>
    </source>
</reference>
<dbReference type="AlphaFoldDB" id="A0A1I3DK69"/>
<evidence type="ECO:0000313" key="3">
    <source>
        <dbReference type="EMBL" id="SFH87117.1"/>
    </source>
</evidence>
<evidence type="ECO:0000259" key="2">
    <source>
        <dbReference type="Pfam" id="PF07883"/>
    </source>
</evidence>
<protein>
    <submittedName>
        <fullName evidence="3">Cupin domain protein</fullName>
    </submittedName>
</protein>
<dbReference type="SUPFAM" id="SSF51182">
    <property type="entry name" value="RmlC-like cupins"/>
    <property type="match status" value="1"/>
</dbReference>
<feature type="chain" id="PRO_5011784768" evidence="1">
    <location>
        <begin position="28"/>
        <end position="136"/>
    </location>
</feature>
<accession>A0A1I3DK69</accession>
<dbReference type="InterPro" id="IPR006311">
    <property type="entry name" value="TAT_signal"/>
</dbReference>
<sequence>MLNRRGFVSGALGAAVGLALFQGNADAQDAPKYPLRFLAKTEYPGDKYACILVSEDLSPGQRVARHMHSGVESSYIATGSITLSIQGEPDLVVKAGDGYQIPPLTPHSVQNGPEKSTIVATFIVEKDKPLVQSVPE</sequence>